<dbReference type="Proteomes" id="UP000535501">
    <property type="component" value="Unassembled WGS sequence"/>
</dbReference>
<dbReference type="EMBL" id="JACHEJ010000023">
    <property type="protein sequence ID" value="MBB6182255.1"/>
    <property type="molecule type" value="Genomic_DNA"/>
</dbReference>
<dbReference type="AlphaFoldDB" id="A0A7X0DEX4"/>
<accession>A0A7X0DEX4</accession>
<dbReference type="CDD" id="cd08432">
    <property type="entry name" value="PBP2_GcdR_TrpI_HvrB_AmpR_like"/>
    <property type="match status" value="1"/>
</dbReference>
<keyword evidence="4" id="KW-1185">Reference proteome</keyword>
<sequence>MASLWLMPYIASFRAEYPETNIKLVASDAVLDLTEDRIDVAIRYGNGDWPHLDSAFMFGVKFFPVCSPSYLSSFPVNSIEELRGARLLHLEGPAAPYSEWEWWFASNGVELGKLGAQLSFNNYPLLVQAAVAGQGVILAWGNVIDDLIDSGALVPMLSGYTPANQSYYLVTNRRRALRDEAKVFKKWLMARTAHLR</sequence>
<evidence type="ECO:0000313" key="3">
    <source>
        <dbReference type="EMBL" id="MBB6182255.1"/>
    </source>
</evidence>
<dbReference type="PANTHER" id="PTHR30537:SF5">
    <property type="entry name" value="HTH-TYPE TRANSCRIPTIONAL ACTIVATOR TTDR-RELATED"/>
    <property type="match status" value="1"/>
</dbReference>
<dbReference type="Gene3D" id="3.40.190.10">
    <property type="entry name" value="Periplasmic binding protein-like II"/>
    <property type="match status" value="2"/>
</dbReference>
<comment type="caution">
    <text evidence="3">The sequence shown here is derived from an EMBL/GenBank/DDBJ whole genome shotgun (WGS) entry which is preliminary data.</text>
</comment>
<dbReference type="InterPro" id="IPR005119">
    <property type="entry name" value="LysR_subst-bd"/>
</dbReference>
<reference evidence="3 4" key="1">
    <citation type="submission" date="2020-08" db="EMBL/GenBank/DDBJ databases">
        <title>Genomic Encyclopedia of Type Strains, Phase IV (KMG-IV): sequencing the most valuable type-strain genomes for metagenomic binning, comparative biology and taxonomic classification.</title>
        <authorList>
            <person name="Goeker M."/>
        </authorList>
    </citation>
    <scope>NUCLEOTIDE SEQUENCE [LARGE SCALE GENOMIC DNA]</scope>
    <source>
        <strain evidence="3 4">DSM 102134</strain>
    </source>
</reference>
<dbReference type="Pfam" id="PF03466">
    <property type="entry name" value="LysR_substrate"/>
    <property type="match status" value="1"/>
</dbReference>
<gene>
    <name evidence="3" type="ORF">HNQ75_004244</name>
</gene>
<protein>
    <submittedName>
        <fullName evidence="3">DNA-binding transcriptional LysR family regulator</fullName>
    </submittedName>
</protein>
<evidence type="ECO:0000259" key="2">
    <source>
        <dbReference type="Pfam" id="PF03466"/>
    </source>
</evidence>
<evidence type="ECO:0000313" key="4">
    <source>
        <dbReference type="Proteomes" id="UP000535501"/>
    </source>
</evidence>
<proteinExistence type="inferred from homology"/>
<evidence type="ECO:0000256" key="1">
    <source>
        <dbReference type="ARBA" id="ARBA00009437"/>
    </source>
</evidence>
<comment type="similarity">
    <text evidence="1">Belongs to the LysR transcriptional regulatory family.</text>
</comment>
<dbReference type="InterPro" id="IPR058163">
    <property type="entry name" value="LysR-type_TF_proteobact-type"/>
</dbReference>
<dbReference type="SUPFAM" id="SSF53850">
    <property type="entry name" value="Periplasmic binding protein-like II"/>
    <property type="match status" value="1"/>
</dbReference>
<name>A0A7X0DEX4_9HYPH</name>
<keyword evidence="3" id="KW-0238">DNA-binding</keyword>
<organism evidence="3 4">
    <name type="scientific">Pseudorhizobium flavum</name>
    <dbReference type="NCBI Taxonomy" id="1335061"/>
    <lineage>
        <taxon>Bacteria</taxon>
        <taxon>Pseudomonadati</taxon>
        <taxon>Pseudomonadota</taxon>
        <taxon>Alphaproteobacteria</taxon>
        <taxon>Hyphomicrobiales</taxon>
        <taxon>Rhizobiaceae</taxon>
        <taxon>Rhizobium/Agrobacterium group</taxon>
        <taxon>Pseudorhizobium</taxon>
    </lineage>
</organism>
<feature type="domain" description="LysR substrate-binding" evidence="2">
    <location>
        <begin position="2"/>
        <end position="191"/>
    </location>
</feature>
<dbReference type="GO" id="GO:0003677">
    <property type="term" value="F:DNA binding"/>
    <property type="evidence" value="ECO:0007669"/>
    <property type="project" value="UniProtKB-KW"/>
</dbReference>
<dbReference type="PANTHER" id="PTHR30537">
    <property type="entry name" value="HTH-TYPE TRANSCRIPTIONAL REGULATOR"/>
    <property type="match status" value="1"/>
</dbReference>